<accession>A0A4R9GK21</accession>
<proteinExistence type="predicted"/>
<dbReference type="RefSeq" id="WP_135767861.1">
    <property type="nucleotide sequence ID" value="NZ_RQET01000004.1"/>
</dbReference>
<dbReference type="AlphaFoldDB" id="A0A4R9GK21"/>
<organism evidence="1 2">
    <name type="scientific">Leptospira fletcheri</name>
    <dbReference type="NCBI Taxonomy" id="2484981"/>
    <lineage>
        <taxon>Bacteria</taxon>
        <taxon>Pseudomonadati</taxon>
        <taxon>Spirochaetota</taxon>
        <taxon>Spirochaetia</taxon>
        <taxon>Leptospirales</taxon>
        <taxon>Leptospiraceae</taxon>
        <taxon>Leptospira</taxon>
    </lineage>
</organism>
<dbReference type="OrthoDB" id="341432at2"/>
<reference evidence="1" key="1">
    <citation type="journal article" date="2019" name="PLoS Negl. Trop. Dis.">
        <title>Revisiting the worldwide diversity of Leptospira species in the environment.</title>
        <authorList>
            <person name="Vincent A.T."/>
            <person name="Schiettekatte O."/>
            <person name="Bourhy P."/>
            <person name="Veyrier F.J."/>
            <person name="Picardeau M."/>
        </authorList>
    </citation>
    <scope>NUCLEOTIDE SEQUENCE [LARGE SCALE GENOMIC DNA]</scope>
    <source>
        <strain evidence="1">SSW15</strain>
    </source>
</reference>
<name>A0A4R9GK21_9LEPT</name>
<keyword evidence="2" id="KW-1185">Reference proteome</keyword>
<comment type="caution">
    <text evidence="1">The sequence shown here is derived from an EMBL/GenBank/DDBJ whole genome shotgun (WGS) entry which is preliminary data.</text>
</comment>
<evidence type="ECO:0000313" key="2">
    <source>
        <dbReference type="Proteomes" id="UP000298458"/>
    </source>
</evidence>
<protein>
    <submittedName>
        <fullName evidence="1">Uncharacterized protein</fullName>
    </submittedName>
</protein>
<dbReference type="Proteomes" id="UP000298458">
    <property type="component" value="Unassembled WGS sequence"/>
</dbReference>
<dbReference type="EMBL" id="RQET01000004">
    <property type="protein sequence ID" value="TGK12463.1"/>
    <property type="molecule type" value="Genomic_DNA"/>
</dbReference>
<gene>
    <name evidence="1" type="ORF">EHO60_09510</name>
</gene>
<sequence>MKLNNLSLWLFTGIVLFSASSVSAIGTYSEGWAVAKLTQFESRGLIFDSYEGTLEMMSFDASEKCDEMKDECFTPVKKKVPFSVRPETTDAVNFLNKSLNQDVLVHYRIHRITPLALSTDFEVLSAQKQETVLTKEIAEKLAGPKTGSKRNFSVTGRILNLEYKGTLIGTYEGIFLDETRGKVHPFSVTNEDIANFAWSAMRFNLKYFLGISVAFTTGARESHYDLFEVNFKNPAGALESPPPSN</sequence>
<evidence type="ECO:0000313" key="1">
    <source>
        <dbReference type="EMBL" id="TGK12463.1"/>
    </source>
</evidence>